<gene>
    <name evidence="2" type="ORF">CAY35_04125</name>
</gene>
<protein>
    <recommendedName>
        <fullName evidence="4">DUF3180 domain-containing protein</fullName>
    </recommendedName>
</protein>
<evidence type="ECO:0000313" key="3">
    <source>
        <dbReference type="Proteomes" id="UP000245514"/>
    </source>
</evidence>
<keyword evidence="3" id="KW-1185">Reference proteome</keyword>
<reference evidence="2 3" key="1">
    <citation type="submission" date="2018-05" db="EMBL/GenBank/DDBJ databases">
        <title>Draft Genome Sequence of Arthrobacter cumminsii IME1328, Isolated from a Patient Who Suffered from Foot Ulcers in China.</title>
        <authorList>
            <person name="Li M."/>
            <person name="Jiang Z."/>
            <person name="Sun Q."/>
            <person name="Tong Y."/>
        </authorList>
    </citation>
    <scope>NUCLEOTIDE SEQUENCE [LARGE SCALE GENOMIC DNA]</scope>
    <source>
        <strain evidence="2 3">IME1328</strain>
    </source>
</reference>
<feature type="transmembrane region" description="Helical" evidence="1">
    <location>
        <begin position="7"/>
        <end position="31"/>
    </location>
</feature>
<dbReference type="Proteomes" id="UP000245514">
    <property type="component" value="Unassembled WGS sequence"/>
</dbReference>
<dbReference type="EMBL" id="QFWG01000004">
    <property type="protein sequence ID" value="PWI27923.1"/>
    <property type="molecule type" value="Genomic_DNA"/>
</dbReference>
<accession>A0ABX5L5A2</accession>
<dbReference type="Pfam" id="PF11377">
    <property type="entry name" value="DUF3180"/>
    <property type="match status" value="1"/>
</dbReference>
<evidence type="ECO:0000313" key="2">
    <source>
        <dbReference type="EMBL" id="PWI27923.1"/>
    </source>
</evidence>
<comment type="caution">
    <text evidence="2">The sequence shown here is derived from an EMBL/GenBank/DDBJ whole genome shotgun (WGS) entry which is preliminary data.</text>
</comment>
<dbReference type="PRINTS" id="PR00173">
    <property type="entry name" value="EDTRNSPORT"/>
</dbReference>
<proteinExistence type="predicted"/>
<feature type="transmembrane region" description="Helical" evidence="1">
    <location>
        <begin position="37"/>
        <end position="62"/>
    </location>
</feature>
<keyword evidence="1" id="KW-1133">Transmembrane helix</keyword>
<name>A0ABX5L5A2_9MICC</name>
<keyword evidence="1" id="KW-0812">Transmembrane</keyword>
<evidence type="ECO:0000256" key="1">
    <source>
        <dbReference type="SAM" id="Phobius"/>
    </source>
</evidence>
<dbReference type="InterPro" id="IPR021517">
    <property type="entry name" value="DUF3180"/>
</dbReference>
<feature type="transmembrane region" description="Helical" evidence="1">
    <location>
        <begin position="115"/>
        <end position="136"/>
    </location>
</feature>
<evidence type="ECO:0008006" key="4">
    <source>
        <dbReference type="Google" id="ProtNLM"/>
    </source>
</evidence>
<feature type="transmembrane region" description="Helical" evidence="1">
    <location>
        <begin position="74"/>
        <end position="95"/>
    </location>
</feature>
<organism evidence="2 3">
    <name type="scientific">Pseudoglutamicibacter cumminsii</name>
    <dbReference type="NCBI Taxonomy" id="156979"/>
    <lineage>
        <taxon>Bacteria</taxon>
        <taxon>Bacillati</taxon>
        <taxon>Actinomycetota</taxon>
        <taxon>Actinomycetes</taxon>
        <taxon>Micrococcales</taxon>
        <taxon>Micrococcaceae</taxon>
        <taxon>Pseudoglutamicibacter</taxon>
    </lineage>
</organism>
<keyword evidence="1" id="KW-0472">Membrane</keyword>
<sequence>MVIKLRVLPLLIGWFVFAAAGLLISTLLAVAGAKVWAVGWTSSAALLAVAVVAFVLGLWVYLSRTRRTDRRIDPLAAVRVVVFAQASALVGLAVSGFHAGVVVDVALHGAVGSPVFWRSVFAVAAGVIVAVVGLVVQRLCTVNSDDDDDSGPTEGAPDAA</sequence>